<dbReference type="Pfam" id="PF01381">
    <property type="entry name" value="HTH_3"/>
    <property type="match status" value="1"/>
</dbReference>
<dbReference type="InterPro" id="IPR001387">
    <property type="entry name" value="Cro/C1-type_HTH"/>
</dbReference>
<reference evidence="3 4" key="1">
    <citation type="submission" date="2011-11" db="EMBL/GenBank/DDBJ databases">
        <title>The Noncontiguous Finished genome of Desulfosporosinus youngiae DSM 17734.</title>
        <authorList>
            <consortium name="US DOE Joint Genome Institute (JGI-PGF)"/>
            <person name="Lucas S."/>
            <person name="Han J."/>
            <person name="Lapidus A."/>
            <person name="Cheng J.-F."/>
            <person name="Goodwin L."/>
            <person name="Pitluck S."/>
            <person name="Peters L."/>
            <person name="Ovchinnikova G."/>
            <person name="Lu M."/>
            <person name="Land M.L."/>
            <person name="Hauser L."/>
            <person name="Pester M."/>
            <person name="Spring S."/>
            <person name="Ollivier B."/>
            <person name="Rattei T."/>
            <person name="Klenk H.-P."/>
            <person name="Wagner M."/>
            <person name="Loy A."/>
            <person name="Woyke T.J."/>
        </authorList>
    </citation>
    <scope>NUCLEOTIDE SEQUENCE [LARGE SCALE GENOMIC DNA]</scope>
    <source>
        <strain evidence="3 4">DSM 17734</strain>
    </source>
</reference>
<dbReference type="EMBL" id="CM001441">
    <property type="protein sequence ID" value="EHQ92103.1"/>
    <property type="molecule type" value="Genomic_DNA"/>
</dbReference>
<dbReference type="STRING" id="768710.DesyoDRAFT_5171"/>
<dbReference type="PROSITE" id="PS50943">
    <property type="entry name" value="HTH_CROC1"/>
    <property type="match status" value="1"/>
</dbReference>
<evidence type="ECO:0000313" key="3">
    <source>
        <dbReference type="EMBL" id="EHQ92103.1"/>
    </source>
</evidence>
<dbReference type="eggNOG" id="COG1396">
    <property type="taxonomic scope" value="Bacteria"/>
</dbReference>
<organism evidence="3 4">
    <name type="scientific">Desulfosporosinus youngiae DSM 17734</name>
    <dbReference type="NCBI Taxonomy" id="768710"/>
    <lineage>
        <taxon>Bacteria</taxon>
        <taxon>Bacillati</taxon>
        <taxon>Bacillota</taxon>
        <taxon>Clostridia</taxon>
        <taxon>Eubacteriales</taxon>
        <taxon>Desulfitobacteriaceae</taxon>
        <taxon>Desulfosporosinus</taxon>
    </lineage>
</organism>
<keyword evidence="1" id="KW-0238">DNA-binding</keyword>
<dbReference type="SMART" id="SM00530">
    <property type="entry name" value="HTH_XRE"/>
    <property type="match status" value="1"/>
</dbReference>
<gene>
    <name evidence="3" type="ORF">DesyoDRAFT_5171</name>
</gene>
<evidence type="ECO:0000313" key="4">
    <source>
        <dbReference type="Proteomes" id="UP000005104"/>
    </source>
</evidence>
<sequence length="135" mass="15857">MIGEILAELRNRRGLTQDQMAEALNVKRPRYNSWENNIAKPDIEMLQKIAKFHNVTPDYILNFESDSPVPSWATAKDKRDFKKMLEEDDDLMFDGIPIESDDRQRIKDVLTGLFWEAKQMNKRKKKPDSTNDTKK</sequence>
<dbReference type="Proteomes" id="UP000005104">
    <property type="component" value="Chromosome"/>
</dbReference>
<feature type="domain" description="HTH cro/C1-type" evidence="2">
    <location>
        <begin position="6"/>
        <end position="60"/>
    </location>
</feature>
<dbReference type="RefSeq" id="WP_007787340.1">
    <property type="nucleotide sequence ID" value="NZ_CM001441.1"/>
</dbReference>
<dbReference type="HOGENOM" id="CLU_066192_4_0_9"/>
<dbReference type="OrthoDB" id="1684348at2"/>
<keyword evidence="4" id="KW-1185">Reference proteome</keyword>
<dbReference type="Gene3D" id="1.10.260.40">
    <property type="entry name" value="lambda repressor-like DNA-binding domains"/>
    <property type="match status" value="1"/>
</dbReference>
<proteinExistence type="predicted"/>
<dbReference type="PANTHER" id="PTHR46558">
    <property type="entry name" value="TRACRIPTIONAL REGULATORY PROTEIN-RELATED-RELATED"/>
    <property type="match status" value="1"/>
</dbReference>
<evidence type="ECO:0000259" key="2">
    <source>
        <dbReference type="PROSITE" id="PS50943"/>
    </source>
</evidence>
<name>H5Y0C4_9FIRM</name>
<dbReference type="InterPro" id="IPR010982">
    <property type="entry name" value="Lambda_DNA-bd_dom_sf"/>
</dbReference>
<dbReference type="PANTHER" id="PTHR46558:SF11">
    <property type="entry name" value="HTH-TYPE TRANSCRIPTIONAL REGULATOR XRE"/>
    <property type="match status" value="1"/>
</dbReference>
<protein>
    <submittedName>
        <fullName evidence="3">Putative transcriptional regulator</fullName>
    </submittedName>
</protein>
<dbReference type="GO" id="GO:0003677">
    <property type="term" value="F:DNA binding"/>
    <property type="evidence" value="ECO:0007669"/>
    <property type="project" value="UniProtKB-KW"/>
</dbReference>
<dbReference type="CDD" id="cd00093">
    <property type="entry name" value="HTH_XRE"/>
    <property type="match status" value="1"/>
</dbReference>
<evidence type="ECO:0000256" key="1">
    <source>
        <dbReference type="ARBA" id="ARBA00023125"/>
    </source>
</evidence>
<dbReference type="SUPFAM" id="SSF47413">
    <property type="entry name" value="lambda repressor-like DNA-binding domains"/>
    <property type="match status" value="1"/>
</dbReference>
<dbReference type="AlphaFoldDB" id="H5Y0C4"/>
<accession>H5Y0C4</accession>